<keyword evidence="3" id="KW-1133">Transmembrane helix</keyword>
<feature type="region of interest" description="Disordered" evidence="2">
    <location>
        <begin position="779"/>
        <end position="812"/>
    </location>
</feature>
<evidence type="ECO:0000259" key="6">
    <source>
        <dbReference type="Pfam" id="PF09118"/>
    </source>
</evidence>
<dbReference type="Pfam" id="PF09118">
    <property type="entry name" value="GO-like_E_set"/>
    <property type="match status" value="1"/>
</dbReference>
<accession>A0ABR3FQ39</accession>
<dbReference type="InterPro" id="IPR013783">
    <property type="entry name" value="Ig-like_fold"/>
</dbReference>
<dbReference type="PANTHER" id="PTHR32208:SF21">
    <property type="entry name" value="LOW QUALITY PROTEIN: ALDEHYDE OXIDASE GLOX-LIKE"/>
    <property type="match status" value="1"/>
</dbReference>
<name>A0ABR3FQ39_9AGAR</name>
<dbReference type="InterPro" id="IPR009880">
    <property type="entry name" value="Glyoxal_oxidase_N"/>
</dbReference>
<feature type="chain" id="PRO_5046106201" description="Glyoxal oxidase" evidence="4">
    <location>
        <begin position="22"/>
        <end position="812"/>
    </location>
</feature>
<feature type="region of interest" description="Disordered" evidence="2">
    <location>
        <begin position="623"/>
        <end position="645"/>
    </location>
</feature>
<feature type="domain" description="Galactose oxidase-like Early set" evidence="6">
    <location>
        <begin position="492"/>
        <end position="601"/>
    </location>
</feature>
<feature type="region of interest" description="Disordered" evidence="2">
    <location>
        <begin position="680"/>
        <end position="714"/>
    </location>
</feature>
<feature type="compositionally biased region" description="Gly residues" evidence="2">
    <location>
        <begin position="635"/>
        <end position="645"/>
    </location>
</feature>
<gene>
    <name evidence="7" type="ORF">V5O48_004437</name>
</gene>
<evidence type="ECO:0000256" key="2">
    <source>
        <dbReference type="SAM" id="MobiDB-lite"/>
    </source>
</evidence>
<dbReference type="InterPro" id="IPR011043">
    <property type="entry name" value="Gal_Oxase/kelch_b-propeller"/>
</dbReference>
<dbReference type="PANTHER" id="PTHR32208">
    <property type="entry name" value="SECRETED PROTEIN-RELATED"/>
    <property type="match status" value="1"/>
</dbReference>
<keyword evidence="3" id="KW-0472">Membrane</keyword>
<protein>
    <recommendedName>
        <fullName evidence="9">Glyoxal oxidase</fullName>
    </recommendedName>
</protein>
<organism evidence="7 8">
    <name type="scientific">Marasmius crinis-equi</name>
    <dbReference type="NCBI Taxonomy" id="585013"/>
    <lineage>
        <taxon>Eukaryota</taxon>
        <taxon>Fungi</taxon>
        <taxon>Dikarya</taxon>
        <taxon>Basidiomycota</taxon>
        <taxon>Agaricomycotina</taxon>
        <taxon>Agaricomycetes</taxon>
        <taxon>Agaricomycetidae</taxon>
        <taxon>Agaricales</taxon>
        <taxon>Marasmiineae</taxon>
        <taxon>Marasmiaceae</taxon>
        <taxon>Marasmius</taxon>
    </lineage>
</organism>
<evidence type="ECO:0000313" key="8">
    <source>
        <dbReference type="Proteomes" id="UP001465976"/>
    </source>
</evidence>
<dbReference type="EMBL" id="JBAHYK010000150">
    <property type="protein sequence ID" value="KAL0577539.1"/>
    <property type="molecule type" value="Genomic_DNA"/>
</dbReference>
<dbReference type="SUPFAM" id="SSF50965">
    <property type="entry name" value="Galactose oxidase, central domain"/>
    <property type="match status" value="1"/>
</dbReference>
<dbReference type="InterPro" id="IPR015202">
    <property type="entry name" value="GO-like_E_set"/>
</dbReference>
<evidence type="ECO:0000256" key="4">
    <source>
        <dbReference type="SAM" id="SignalP"/>
    </source>
</evidence>
<evidence type="ECO:0008006" key="9">
    <source>
        <dbReference type="Google" id="ProtNLM"/>
    </source>
</evidence>
<feature type="signal peptide" evidence="4">
    <location>
        <begin position="1"/>
        <end position="21"/>
    </location>
</feature>
<sequence>MFTSLSLLALGLASMTSSTLAITPGSFVDAGNTQVSAMMMFVGNDEKVYIIDKAEGNAAQVNGHPAWGAVWDINTHKVDLMDIKTNVFCASGMHLPNGSYATFGGNGAIGPGGNIGSVRNPSGASAAYDATYQNYDGSKSIRVLNPCKSSDNFASSNCQWYDNPDVLAMQKQRWYSAAEPLGDGTIALIGGFVNGGYINRNYPNTDPAYEGGAAEPTYEFYPANGRKAQVMQFMIKTSGLNSYAHTFMMPSGKMLVQANVSTMLWDPNTNTETALPDMPNGVARVYPASGAVAMLPLTPSNNYNPTVLFCGGTDMPDEAWGDYSNPRINTWDYPASADCQRITPEPLDGSAPVYVQDDDMIETRTMGQFIILPTGKLLVVNGGRNGTAGYSEKTGQTPLYGNMPFGMSLASGPAGTPALYDPNAKTGSRWSNAGFQTSSIARLYHSSAILLPDASVLIAGSNPNVDVNLTTFFPTEYRAEIFYPPYFSATTRPKPSGVPQTLTYGGNSFDITVPASSYSGSSNSAADNTYVSVVRPGWTTHAMNMGQRYLQLNSTYTVNKDGSLTLHVSQMPPNANIFQPGPAWVYVVVNGIPSNGTYVTVGSGKIETQQLLSVSSLPASVRLDSASGSADSSTTGGGGKSGSGGTSTGKLIAIIVAAVVALGIVGAVIGICISRRRRAGARQEPISPSATPTPYSMSAAPNSPITVPRSAGYGNEYGATNGGYGGHPYGQQPSSRYYQGPVPNESSLYVPYKQDYNGSQQWDSSSTHLPVQYDHQYRENGMSMEVDPYSPESRTRHAGTPQPHQQHGGYYN</sequence>
<dbReference type="Gene3D" id="2.130.10.80">
    <property type="entry name" value="Galactose oxidase/kelch, beta-propeller"/>
    <property type="match status" value="1"/>
</dbReference>
<evidence type="ECO:0000259" key="5">
    <source>
        <dbReference type="Pfam" id="PF07250"/>
    </source>
</evidence>
<dbReference type="Gene3D" id="2.60.40.10">
    <property type="entry name" value="Immunoglobulins"/>
    <property type="match status" value="1"/>
</dbReference>
<evidence type="ECO:0000256" key="1">
    <source>
        <dbReference type="ARBA" id="ARBA00022729"/>
    </source>
</evidence>
<feature type="compositionally biased region" description="Low complexity" evidence="2">
    <location>
        <begin position="624"/>
        <end position="634"/>
    </location>
</feature>
<feature type="region of interest" description="Disordered" evidence="2">
    <location>
        <begin position="724"/>
        <end position="743"/>
    </location>
</feature>
<dbReference type="SUPFAM" id="SSF81296">
    <property type="entry name" value="E set domains"/>
    <property type="match status" value="1"/>
</dbReference>
<reference evidence="7 8" key="1">
    <citation type="submission" date="2024-02" db="EMBL/GenBank/DDBJ databases">
        <title>A draft genome for the cacao thread blight pathogen Marasmius crinis-equi.</title>
        <authorList>
            <person name="Cohen S.P."/>
            <person name="Baruah I.K."/>
            <person name="Amoako-Attah I."/>
            <person name="Bukari Y."/>
            <person name="Meinhardt L.W."/>
            <person name="Bailey B.A."/>
        </authorList>
    </citation>
    <scope>NUCLEOTIDE SEQUENCE [LARGE SCALE GENOMIC DNA]</scope>
    <source>
        <strain evidence="7 8">GH-76</strain>
    </source>
</reference>
<dbReference type="Proteomes" id="UP001465976">
    <property type="component" value="Unassembled WGS sequence"/>
</dbReference>
<keyword evidence="3" id="KW-0812">Transmembrane</keyword>
<evidence type="ECO:0000256" key="3">
    <source>
        <dbReference type="SAM" id="Phobius"/>
    </source>
</evidence>
<keyword evidence="1 4" id="KW-0732">Signal</keyword>
<dbReference type="InterPro" id="IPR037293">
    <property type="entry name" value="Gal_Oxidase_central_sf"/>
</dbReference>
<proteinExistence type="predicted"/>
<comment type="caution">
    <text evidence="7">The sequence shown here is derived from an EMBL/GenBank/DDBJ whole genome shotgun (WGS) entry which is preliminary data.</text>
</comment>
<feature type="compositionally biased region" description="Polar residues" evidence="2">
    <location>
        <begin position="686"/>
        <end position="705"/>
    </location>
</feature>
<keyword evidence="8" id="KW-1185">Reference proteome</keyword>
<feature type="transmembrane region" description="Helical" evidence="3">
    <location>
        <begin position="651"/>
        <end position="673"/>
    </location>
</feature>
<dbReference type="Pfam" id="PF07250">
    <property type="entry name" value="Glyoxal_oxid_N"/>
    <property type="match status" value="1"/>
</dbReference>
<dbReference type="InterPro" id="IPR014756">
    <property type="entry name" value="Ig_E-set"/>
</dbReference>
<dbReference type="CDD" id="cd02851">
    <property type="entry name" value="E_set_GO_C"/>
    <property type="match status" value="1"/>
</dbReference>
<feature type="domain" description="Glyoxal oxidase N-terminal" evidence="5">
    <location>
        <begin position="135"/>
        <end position="486"/>
    </location>
</feature>
<evidence type="ECO:0000313" key="7">
    <source>
        <dbReference type="EMBL" id="KAL0577539.1"/>
    </source>
</evidence>